<dbReference type="NCBIfam" id="TIGR03026">
    <property type="entry name" value="NDP-sugDHase"/>
    <property type="match status" value="1"/>
</dbReference>
<dbReference type="SMART" id="SM00984">
    <property type="entry name" value="UDPG_MGDP_dh_C"/>
    <property type="match status" value="1"/>
</dbReference>
<reference evidence="6" key="1">
    <citation type="submission" date="2016-02" db="EMBL/GenBank/DDBJ databases">
        <title>Draft Genome Sequence of Sporotomaculum syntrophicum Strain FB, a Syntrophic Benzoate Degrader.</title>
        <authorList>
            <person name="Nobu M.K."/>
            <person name="Narihiro T."/>
            <person name="Qiu Y.-L."/>
            <person name="Ohashi A."/>
            <person name="Liu W.-T."/>
            <person name="Yuji S."/>
        </authorList>
    </citation>
    <scope>NUCLEOTIDE SEQUENCE</scope>
    <source>
        <strain evidence="6">FB</strain>
    </source>
</reference>
<dbReference type="GO" id="GO:0047004">
    <property type="term" value="F:UDP-N-acetylglucosamine 6-dehydrogenase activity"/>
    <property type="evidence" value="ECO:0007669"/>
    <property type="project" value="UniProtKB-EC"/>
</dbReference>
<dbReference type="SUPFAM" id="SSF52413">
    <property type="entry name" value="UDP-glucose/GDP-mannose dehydrogenase C-terminal domain"/>
    <property type="match status" value="1"/>
</dbReference>
<dbReference type="Pfam" id="PF03721">
    <property type="entry name" value="UDPG_MGDP_dh_N"/>
    <property type="match status" value="1"/>
</dbReference>
<protein>
    <submittedName>
        <fullName evidence="6">UDP-N-acetyl-D-glucosamine 6-dehydrogenase</fullName>
        <ecNumber evidence="6">1.1.1.136</ecNumber>
    </submittedName>
</protein>
<dbReference type="GO" id="GO:0051287">
    <property type="term" value="F:NAD binding"/>
    <property type="evidence" value="ECO:0007669"/>
    <property type="project" value="InterPro"/>
</dbReference>
<dbReference type="SUPFAM" id="SSF51735">
    <property type="entry name" value="NAD(P)-binding Rossmann-fold domains"/>
    <property type="match status" value="1"/>
</dbReference>
<dbReference type="InterPro" id="IPR028359">
    <property type="entry name" value="UDP_ManNAc/GlcNAc_DH"/>
</dbReference>
<evidence type="ECO:0000256" key="1">
    <source>
        <dbReference type="ARBA" id="ARBA00006601"/>
    </source>
</evidence>
<comment type="caution">
    <text evidence="6">The sequence shown here is derived from an EMBL/GenBank/DDBJ whole genome shotgun (WGS) entry which is preliminary data.</text>
</comment>
<dbReference type="InterPro" id="IPR036291">
    <property type="entry name" value="NAD(P)-bd_dom_sf"/>
</dbReference>
<dbReference type="PANTHER" id="PTHR43491">
    <property type="entry name" value="UDP-N-ACETYL-D-MANNOSAMINE DEHYDROGENASE"/>
    <property type="match status" value="1"/>
</dbReference>
<dbReference type="InterPro" id="IPR014027">
    <property type="entry name" value="UDP-Glc/GDP-Man_DH_C"/>
</dbReference>
<dbReference type="PANTHER" id="PTHR43491:SF2">
    <property type="entry name" value="UDP-N-ACETYL-D-MANNOSAMINE DEHYDROGENASE"/>
    <property type="match status" value="1"/>
</dbReference>
<evidence type="ECO:0000256" key="2">
    <source>
        <dbReference type="ARBA" id="ARBA00023002"/>
    </source>
</evidence>
<keyword evidence="7" id="KW-1185">Reference proteome</keyword>
<gene>
    <name evidence="6" type="primary">wbpA_1</name>
    <name evidence="6" type="ORF">SPSYN_00076</name>
</gene>
<evidence type="ECO:0000256" key="3">
    <source>
        <dbReference type="ARBA" id="ARBA00023027"/>
    </source>
</evidence>
<dbReference type="Gene3D" id="3.40.50.720">
    <property type="entry name" value="NAD(P)-binding Rossmann-like Domain"/>
    <property type="match status" value="2"/>
</dbReference>
<dbReference type="EMBL" id="LSRS01000001">
    <property type="protein sequence ID" value="KAF1086358.1"/>
    <property type="molecule type" value="Genomic_DNA"/>
</dbReference>
<evidence type="ECO:0000313" key="7">
    <source>
        <dbReference type="Proteomes" id="UP000798488"/>
    </source>
</evidence>
<dbReference type="InterPro" id="IPR008927">
    <property type="entry name" value="6-PGluconate_DH-like_C_sf"/>
</dbReference>
<comment type="similarity">
    <text evidence="1 4">Belongs to the UDP-glucose/GDP-mannose dehydrogenase family.</text>
</comment>
<dbReference type="SUPFAM" id="SSF48179">
    <property type="entry name" value="6-phosphogluconate dehydrogenase C-terminal domain-like"/>
    <property type="match status" value="1"/>
</dbReference>
<organism evidence="6 7">
    <name type="scientific">Sporotomaculum syntrophicum</name>
    <dbReference type="NCBI Taxonomy" id="182264"/>
    <lineage>
        <taxon>Bacteria</taxon>
        <taxon>Bacillati</taxon>
        <taxon>Bacillota</taxon>
        <taxon>Clostridia</taxon>
        <taxon>Eubacteriales</taxon>
        <taxon>Desulfallaceae</taxon>
        <taxon>Sporotomaculum</taxon>
    </lineage>
</organism>
<evidence type="ECO:0000313" key="6">
    <source>
        <dbReference type="EMBL" id="KAF1086358.1"/>
    </source>
</evidence>
<dbReference type="GO" id="GO:0016628">
    <property type="term" value="F:oxidoreductase activity, acting on the CH-CH group of donors, NAD or NADP as acceptor"/>
    <property type="evidence" value="ECO:0007669"/>
    <property type="project" value="InterPro"/>
</dbReference>
<keyword evidence="2 6" id="KW-0560">Oxidoreductase</keyword>
<dbReference type="InterPro" id="IPR036220">
    <property type="entry name" value="UDP-Glc/GDP-Man_DH_C_sf"/>
</dbReference>
<accession>A0A9D2WSM5</accession>
<dbReference type="Proteomes" id="UP000798488">
    <property type="component" value="Unassembled WGS sequence"/>
</dbReference>
<evidence type="ECO:0000259" key="5">
    <source>
        <dbReference type="SMART" id="SM00984"/>
    </source>
</evidence>
<dbReference type="InterPro" id="IPR014026">
    <property type="entry name" value="UDP-Glc/GDP-Man_DH_dimer"/>
</dbReference>
<feature type="domain" description="UDP-glucose/GDP-mannose dehydrogenase C-terminal" evidence="5">
    <location>
        <begin position="335"/>
        <end position="426"/>
    </location>
</feature>
<dbReference type="InterPro" id="IPR001732">
    <property type="entry name" value="UDP-Glc/GDP-Man_DH_N"/>
</dbReference>
<dbReference type="InterPro" id="IPR017476">
    <property type="entry name" value="UDP-Glc/GDP-Man"/>
</dbReference>
<dbReference type="Pfam" id="PF03720">
    <property type="entry name" value="UDPG_MGDP_dh_C"/>
    <property type="match status" value="1"/>
</dbReference>
<dbReference type="AlphaFoldDB" id="A0A9D2WSM5"/>
<keyword evidence="3" id="KW-0520">NAD</keyword>
<dbReference type="EC" id="1.1.1.136" evidence="6"/>
<dbReference type="Pfam" id="PF00984">
    <property type="entry name" value="UDPG_MGDP_dh"/>
    <property type="match status" value="1"/>
</dbReference>
<proteinExistence type="inferred from homology"/>
<name>A0A9D2WSM5_9FIRM</name>
<dbReference type="PIRSF" id="PIRSF500136">
    <property type="entry name" value="UDP_ManNAc_DH"/>
    <property type="match status" value="1"/>
</dbReference>
<dbReference type="PIRSF" id="PIRSF000124">
    <property type="entry name" value="UDPglc_GDPman_dh"/>
    <property type="match status" value="1"/>
</dbReference>
<sequence length="472" mass="52795">MQLKKRGSIQMSYSNLYNDIVNRKEKISLIGLGYVGMPIAVSFSKKADVIGFDVNQAKIDLYKRGIDPTKEVGDEAIAACTVDFTADETRLKEAKFHIVAVPTPVNEDHTPDLSPVIGASTTLGRNLTRGSIVVYESTVYPGVTEEICIPILERESGLKCGVDFKIGYSPERINPGDKVHRLETIVKVVSGMDEESLNIIAKVYELVVEAGVHRAESIKVAEAAKVIENSQRDINIAYMNELSIIFNKMGIDTKAVLEAAGTKWNFLKFSPGLVGGHCIGVDPYYLTYRAEQMGYHSQIILSGRRINDDMGKYVAENTVKKMIQANKPIKGANVAIMGITFKENCPDSRNTRVIDIIKELKEYGVNVQVIDPVADAQEVEEEYGIHLNRFEDIRGVDAVIFAVAHEEFVNLSLQEIKDWYRDCPNHLFSVINEEVAATIENGCEYNKNVLIDVKGIFDRKEAEELDYLYWRL</sequence>
<dbReference type="GO" id="GO:0000271">
    <property type="term" value="P:polysaccharide biosynthetic process"/>
    <property type="evidence" value="ECO:0007669"/>
    <property type="project" value="InterPro"/>
</dbReference>
<evidence type="ECO:0000256" key="4">
    <source>
        <dbReference type="PIRNR" id="PIRNR000124"/>
    </source>
</evidence>